<evidence type="ECO:0000256" key="5">
    <source>
        <dbReference type="ARBA" id="ARBA00022842"/>
    </source>
</evidence>
<evidence type="ECO:0000256" key="4">
    <source>
        <dbReference type="ARBA" id="ARBA00022801"/>
    </source>
</evidence>
<dbReference type="FunFam" id="3.90.80.10:FF:000001">
    <property type="entry name" value="Inorganic pyrophosphatase"/>
    <property type="match status" value="1"/>
</dbReference>
<evidence type="ECO:0000256" key="1">
    <source>
        <dbReference type="ARBA" id="ARBA00001946"/>
    </source>
</evidence>
<dbReference type="CDD" id="cd00412">
    <property type="entry name" value="pyrophosphatase"/>
    <property type="match status" value="1"/>
</dbReference>
<feature type="binding site" evidence="6">
    <location>
        <position position="44"/>
    </location>
    <ligand>
        <name>substrate</name>
    </ligand>
</feature>
<comment type="catalytic activity">
    <reaction evidence="6">
        <text>diphosphate + H2O = 2 phosphate + H(+)</text>
        <dbReference type="Rhea" id="RHEA:24576"/>
        <dbReference type="ChEBI" id="CHEBI:15377"/>
        <dbReference type="ChEBI" id="CHEBI:15378"/>
        <dbReference type="ChEBI" id="CHEBI:33019"/>
        <dbReference type="ChEBI" id="CHEBI:43474"/>
        <dbReference type="EC" id="3.6.1.1"/>
    </reaction>
</comment>
<comment type="function">
    <text evidence="6">Catalyzes the hydrolysis of inorganic pyrophosphate (PPi) forming two phosphate ions.</text>
</comment>
<dbReference type="NCBIfam" id="NF002317">
    <property type="entry name" value="PRK01250.1"/>
    <property type="match status" value="1"/>
</dbReference>
<feature type="binding site" evidence="6">
    <location>
        <position position="71"/>
    </location>
    <ligand>
        <name>Mg(2+)</name>
        <dbReference type="ChEBI" id="CHEBI:18420"/>
        <label>1</label>
    </ligand>
</feature>
<feature type="binding site" evidence="6">
    <location>
        <position position="71"/>
    </location>
    <ligand>
        <name>Mg(2+)</name>
        <dbReference type="ChEBI" id="CHEBI:18420"/>
        <label>2</label>
    </ligand>
</feature>
<comment type="similarity">
    <text evidence="6">Belongs to the PPase family.</text>
</comment>
<dbReference type="InterPro" id="IPR036649">
    <property type="entry name" value="Pyrophosphatase_sf"/>
</dbReference>
<reference evidence="7 8" key="1">
    <citation type="submission" date="2013-10" db="EMBL/GenBank/DDBJ databases">
        <title>Whole Genome Shotgun Sequence of Pseudomonas taiwanensis SJ9.</title>
        <authorList>
            <person name="Hong S.-J."/>
            <person name="Shin J.-H."/>
        </authorList>
    </citation>
    <scope>NUCLEOTIDE SEQUENCE [LARGE SCALE GENOMIC DNA]</scope>
    <source>
        <strain evidence="7 8">SJ9</strain>
    </source>
</reference>
<feature type="binding site" evidence="6">
    <location>
        <position position="56"/>
    </location>
    <ligand>
        <name>substrate</name>
    </ligand>
</feature>
<evidence type="ECO:0000256" key="2">
    <source>
        <dbReference type="ARBA" id="ARBA00022490"/>
    </source>
</evidence>
<name>V7DGU3_9PSED</name>
<evidence type="ECO:0000313" key="8">
    <source>
        <dbReference type="Proteomes" id="UP000018511"/>
    </source>
</evidence>
<dbReference type="GO" id="GO:0000287">
    <property type="term" value="F:magnesium ion binding"/>
    <property type="evidence" value="ECO:0007669"/>
    <property type="project" value="UniProtKB-UniRule"/>
</dbReference>
<gene>
    <name evidence="6" type="primary">ppa</name>
    <name evidence="7" type="ORF">O164_04795</name>
</gene>
<dbReference type="GO" id="GO:0006796">
    <property type="term" value="P:phosphate-containing compound metabolic process"/>
    <property type="evidence" value="ECO:0007669"/>
    <property type="project" value="InterPro"/>
</dbReference>
<dbReference type="AlphaFoldDB" id="V7DGU3"/>
<dbReference type="HAMAP" id="MF_00209">
    <property type="entry name" value="Inorganic_PPase"/>
    <property type="match status" value="1"/>
</dbReference>
<evidence type="ECO:0000256" key="6">
    <source>
        <dbReference type="HAMAP-Rule" id="MF_00209"/>
    </source>
</evidence>
<comment type="subunit">
    <text evidence="6">Homohexamer.</text>
</comment>
<keyword evidence="5 6" id="KW-0460">Magnesium</keyword>
<evidence type="ECO:0000313" key="7">
    <source>
        <dbReference type="EMBL" id="ESW40678.1"/>
    </source>
</evidence>
<dbReference type="Gene3D" id="3.90.80.10">
    <property type="entry name" value="Inorganic pyrophosphatase"/>
    <property type="match status" value="1"/>
</dbReference>
<dbReference type="EC" id="3.6.1.1" evidence="6"/>
<dbReference type="EMBL" id="AXUP01000040">
    <property type="protein sequence ID" value="ESW40678.1"/>
    <property type="molecule type" value="Genomic_DNA"/>
</dbReference>
<sequence length="191" mass="20835">MSYSKIPAGKDLPNDIYVAIEIPANHAPIKYEIDKDSDTLFVDRFMATPMFYPANYGFIPNTLADDGDPLDVLVVTPYPVAPGSVIRARPVGVLNMTDDGGGDAKVIAVPHDKLSQLYVDVKEYTDLPALLIQQIEHFFANYKDLEKGKWVKIEGWEGADAARAAITKSVAAYKADAGCMKNPASAGFFYA</sequence>
<feature type="binding site" evidence="6">
    <location>
        <position position="103"/>
    </location>
    <ligand>
        <name>Mg(2+)</name>
        <dbReference type="ChEBI" id="CHEBI:18420"/>
        <label>1</label>
    </ligand>
</feature>
<dbReference type="GO" id="GO:0005737">
    <property type="term" value="C:cytoplasm"/>
    <property type="evidence" value="ECO:0007669"/>
    <property type="project" value="UniProtKB-SubCell"/>
</dbReference>
<dbReference type="SUPFAM" id="SSF50324">
    <property type="entry name" value="Inorganic pyrophosphatase"/>
    <property type="match status" value="1"/>
</dbReference>
<dbReference type="PROSITE" id="PS00387">
    <property type="entry name" value="PPASE"/>
    <property type="match status" value="1"/>
</dbReference>
<proteinExistence type="inferred from homology"/>
<dbReference type="Pfam" id="PF00719">
    <property type="entry name" value="Pyrophosphatase"/>
    <property type="match status" value="1"/>
</dbReference>
<dbReference type="RefSeq" id="WP_023660928.1">
    <property type="nucleotide sequence ID" value="NZ_AXUP01000040.1"/>
</dbReference>
<accession>V7DGU3</accession>
<keyword evidence="4 6" id="KW-0378">Hydrolase</keyword>
<feature type="binding site" evidence="6">
    <location>
        <position position="30"/>
    </location>
    <ligand>
        <name>substrate</name>
    </ligand>
</feature>
<organism evidence="7 8">
    <name type="scientific">Pseudomonas taiwanensis SJ9</name>
    <dbReference type="NCBI Taxonomy" id="1388762"/>
    <lineage>
        <taxon>Bacteria</taxon>
        <taxon>Pseudomonadati</taxon>
        <taxon>Pseudomonadota</taxon>
        <taxon>Gammaproteobacteria</taxon>
        <taxon>Pseudomonadales</taxon>
        <taxon>Pseudomonadaceae</taxon>
        <taxon>Pseudomonas</taxon>
    </lineage>
</organism>
<feature type="binding site" evidence="6">
    <location>
        <position position="142"/>
    </location>
    <ligand>
        <name>substrate</name>
    </ligand>
</feature>
<protein>
    <recommendedName>
        <fullName evidence="6">Inorganic pyrophosphatase</fullName>
        <ecNumber evidence="6">3.6.1.1</ecNumber>
    </recommendedName>
    <alternativeName>
        <fullName evidence="6">Pyrophosphate phospho-hydrolase</fullName>
        <shortName evidence="6">PPase</shortName>
    </alternativeName>
</protein>
<comment type="cofactor">
    <cofactor evidence="1 6">
        <name>Mg(2+)</name>
        <dbReference type="ChEBI" id="CHEBI:18420"/>
    </cofactor>
</comment>
<dbReference type="PATRIC" id="fig|1388762.3.peg.960"/>
<comment type="caution">
    <text evidence="7">The sequence shown here is derived from an EMBL/GenBank/DDBJ whole genome shotgun (WGS) entry which is preliminary data.</text>
</comment>
<feature type="binding site" evidence="6">
    <location>
        <position position="66"/>
    </location>
    <ligand>
        <name>Mg(2+)</name>
        <dbReference type="ChEBI" id="CHEBI:18420"/>
        <label>1</label>
    </ligand>
</feature>
<dbReference type="InterPro" id="IPR008162">
    <property type="entry name" value="Pyrophosphatase"/>
</dbReference>
<evidence type="ECO:0000256" key="3">
    <source>
        <dbReference type="ARBA" id="ARBA00022723"/>
    </source>
</evidence>
<comment type="subcellular location">
    <subcellularLocation>
        <location evidence="6">Cytoplasm</location>
    </subcellularLocation>
</comment>
<keyword evidence="2 6" id="KW-0963">Cytoplasm</keyword>
<dbReference type="Proteomes" id="UP000018511">
    <property type="component" value="Unassembled WGS sequence"/>
</dbReference>
<dbReference type="GO" id="GO:0004427">
    <property type="term" value="F:inorganic diphosphate phosphatase activity"/>
    <property type="evidence" value="ECO:0007669"/>
    <property type="project" value="UniProtKB-UniRule"/>
</dbReference>
<dbReference type="PANTHER" id="PTHR10286">
    <property type="entry name" value="INORGANIC PYROPHOSPHATASE"/>
    <property type="match status" value="1"/>
</dbReference>
<keyword evidence="3 6" id="KW-0479">Metal-binding</keyword>